<accession>A0ABM9BS28</accession>
<feature type="domain" description="AB hydrolase-1" evidence="2">
    <location>
        <begin position="17"/>
        <end position="235"/>
    </location>
</feature>
<evidence type="ECO:0000313" key="4">
    <source>
        <dbReference type="Proteomes" id="UP000838686"/>
    </source>
</evidence>
<dbReference type="EMBL" id="CAKMMF010000002">
    <property type="protein sequence ID" value="CAH1193659.1"/>
    <property type="molecule type" value="Genomic_DNA"/>
</dbReference>
<evidence type="ECO:0000313" key="3">
    <source>
        <dbReference type="EMBL" id="CAH1193659.1"/>
    </source>
</evidence>
<comment type="caution">
    <text evidence="3">The sequence shown here is derived from an EMBL/GenBank/DDBJ whole genome shotgun (WGS) entry which is preliminary data.</text>
</comment>
<dbReference type="Pfam" id="PF12697">
    <property type="entry name" value="Abhydrolase_6"/>
    <property type="match status" value="1"/>
</dbReference>
<protein>
    <submittedName>
        <fullName evidence="3">Pimeloyl-[acyl-carrier protein] methyl ester esterase</fullName>
        <ecNumber evidence="3">3.1.1.85</ecNumber>
    </submittedName>
</protein>
<evidence type="ECO:0000256" key="1">
    <source>
        <dbReference type="ARBA" id="ARBA00022801"/>
    </source>
</evidence>
<dbReference type="RefSeq" id="WP_236338769.1">
    <property type="nucleotide sequence ID" value="NZ_CAKMMF010000002.1"/>
</dbReference>
<evidence type="ECO:0000259" key="2">
    <source>
        <dbReference type="Pfam" id="PF12697"/>
    </source>
</evidence>
<dbReference type="PANTHER" id="PTHR43798">
    <property type="entry name" value="MONOACYLGLYCEROL LIPASE"/>
    <property type="match status" value="1"/>
</dbReference>
<dbReference type="InterPro" id="IPR050266">
    <property type="entry name" value="AB_hydrolase_sf"/>
</dbReference>
<dbReference type="SUPFAM" id="SSF53474">
    <property type="entry name" value="alpha/beta-Hydrolases"/>
    <property type="match status" value="1"/>
</dbReference>
<proteinExistence type="predicted"/>
<dbReference type="EC" id="3.1.1.85" evidence="3"/>
<keyword evidence="4" id="KW-1185">Reference proteome</keyword>
<reference evidence="3" key="1">
    <citation type="submission" date="2022-01" db="EMBL/GenBank/DDBJ databases">
        <authorList>
            <person name="Criscuolo A."/>
        </authorList>
    </citation>
    <scope>NUCLEOTIDE SEQUENCE</scope>
    <source>
        <strain evidence="3">CIP111893</strain>
    </source>
</reference>
<name>A0ABM9BS28_9BACL</name>
<dbReference type="GO" id="GO:0090499">
    <property type="term" value="F:pimelyl-[acyl-carrier protein] methyl ester esterase activity"/>
    <property type="evidence" value="ECO:0007669"/>
    <property type="project" value="UniProtKB-EC"/>
</dbReference>
<dbReference type="PANTHER" id="PTHR43798:SF31">
    <property type="entry name" value="AB HYDROLASE SUPERFAMILY PROTEIN YCLE"/>
    <property type="match status" value="1"/>
</dbReference>
<organism evidence="3 4">
    <name type="scientific">Paenibacillus plantiphilus</name>
    <dbReference type="NCBI Taxonomy" id="2905650"/>
    <lineage>
        <taxon>Bacteria</taxon>
        <taxon>Bacillati</taxon>
        <taxon>Bacillota</taxon>
        <taxon>Bacilli</taxon>
        <taxon>Bacillales</taxon>
        <taxon>Paenibacillaceae</taxon>
        <taxon>Paenibacillus</taxon>
    </lineage>
</organism>
<dbReference type="InterPro" id="IPR000073">
    <property type="entry name" value="AB_hydrolase_1"/>
</dbReference>
<keyword evidence="1 3" id="KW-0378">Hydrolase</keyword>
<sequence>MTVGTEQHSHPAVTVLWLSGWSFDDAAFTTLRGHLPAEWRHVPVRYEHADSPEQFYAMASTAAEACRRSAAGRLLIIGWSLGSLLALRIAADGLADGIVLLNGTARFVRPKGETELGWLDAYVRQMGTEIKHDRAAVELKFREALLTAQELENGCVQELPPAESWSTEALLAGLNVLRNEDCRGLLSTITLPALLIHGVEDTICPIGAALELQVRLPHARLITLEASGHAVCITRHQEASDEIRRWWHEWQAASDTAAI</sequence>
<dbReference type="Proteomes" id="UP000838686">
    <property type="component" value="Unassembled WGS sequence"/>
</dbReference>
<dbReference type="Gene3D" id="3.40.50.1820">
    <property type="entry name" value="alpha/beta hydrolase"/>
    <property type="match status" value="1"/>
</dbReference>
<dbReference type="InterPro" id="IPR029058">
    <property type="entry name" value="AB_hydrolase_fold"/>
</dbReference>
<gene>
    <name evidence="3" type="primary">bioH</name>
    <name evidence="3" type="ORF">PAECIP111893_00521</name>
</gene>